<organism evidence="1 2">
    <name type="scientific">Xanthomonas vesicatoria</name>
    <dbReference type="NCBI Taxonomy" id="56460"/>
    <lineage>
        <taxon>Bacteria</taxon>
        <taxon>Pseudomonadati</taxon>
        <taxon>Pseudomonadota</taxon>
        <taxon>Gammaproteobacteria</taxon>
        <taxon>Lysobacterales</taxon>
        <taxon>Lysobacteraceae</taxon>
        <taxon>Xanthomonas</taxon>
    </lineage>
</organism>
<proteinExistence type="predicted"/>
<evidence type="ECO:0000313" key="2">
    <source>
        <dbReference type="Proteomes" id="UP001430544"/>
    </source>
</evidence>
<evidence type="ECO:0000313" key="1">
    <source>
        <dbReference type="EMBL" id="MCC8621306.1"/>
    </source>
</evidence>
<reference evidence="1" key="1">
    <citation type="submission" date="2021-11" db="EMBL/GenBank/DDBJ databases">
        <title>Genome resources and taxonomic validation of 89 Xanthomonas strains.</title>
        <authorList>
            <person name="Tambong J.T."/>
        </authorList>
    </citation>
    <scope>NUCLEOTIDE SEQUENCE</scope>
    <source>
        <strain evidence="1">Bv 5-4A</strain>
    </source>
</reference>
<dbReference type="RefSeq" id="WP_126936638.1">
    <property type="nucleotide sequence ID" value="NZ_CP018470.1"/>
</dbReference>
<gene>
    <name evidence="1" type="ORF">LN473_04715</name>
</gene>
<protein>
    <submittedName>
        <fullName evidence="1">Uncharacterized protein</fullName>
    </submittedName>
</protein>
<accession>A0ABS8L6C9</accession>
<comment type="caution">
    <text evidence="1">The sequence shown here is derived from an EMBL/GenBank/DDBJ whole genome shotgun (WGS) entry which is preliminary data.</text>
</comment>
<dbReference type="Proteomes" id="UP001430544">
    <property type="component" value="Unassembled WGS sequence"/>
</dbReference>
<sequence length="87" mass="9519">MRTVVAAACRSFFDAVFGNHCRELSGMPFRGSRWHGDSCVYAGPIRICDLQGFARVLSIEQVMGFLEGVVVASGEATRCVAFNRRCA</sequence>
<keyword evidence="2" id="KW-1185">Reference proteome</keyword>
<name>A0ABS8L6C9_9XANT</name>
<dbReference type="GeneID" id="46984387"/>
<dbReference type="EMBL" id="JAJIUN010000016">
    <property type="protein sequence ID" value="MCC8621306.1"/>
    <property type="molecule type" value="Genomic_DNA"/>
</dbReference>